<gene>
    <name evidence="2" type="ORF">SAMD00023353_5200260</name>
</gene>
<dbReference type="OMA" id="FFDRRHG"/>
<proteinExistence type="predicted"/>
<dbReference type="PANTHER" id="PTHR47199:SF2">
    <property type="entry name" value="PHOTOSYSTEM II STABILITY_ASSEMBLY FACTOR HCF136, CHLOROPLASTIC"/>
    <property type="match status" value="1"/>
</dbReference>
<feature type="chain" id="PRO_5010723532" evidence="1">
    <location>
        <begin position="23"/>
        <end position="358"/>
    </location>
</feature>
<sequence>MKIPTLLLGASLAAASYPGALPLPLPTPIWTRLATNSSAQFRGLAPVSSRVAWVSGTGATVLRTTDGGATWASVGPRLPAADAGRLEFRDVEAWSADRAVVLSIGAGGDSRVYATRDGGASWALAFANADPAAFYDCLAFATPARGLALGDPVGGRFRLLETRDGGASWEVLDGDDDDDDDDAGMPPALDGEYAFAASGTCISAAAGRWYIASGGVDPGRVFRSADGRRWSVSNSSIAGGPAAGVFSVRFRDATHGIAVGGNYESPTGAVSNAAWSADGGRSWTPAASFPHGYRSGAAWVQGVHGMAIAVGTTGSDFTLDSGRTWHSFDNGTFDSVECVGARVCWASGQGGRVARLSW</sequence>
<keyword evidence="3" id="KW-1185">Reference proteome</keyword>
<keyword evidence="1" id="KW-0732">Signal</keyword>
<dbReference type="InterPro" id="IPR015943">
    <property type="entry name" value="WD40/YVTN_repeat-like_dom_sf"/>
</dbReference>
<dbReference type="SUPFAM" id="SSF110296">
    <property type="entry name" value="Oligoxyloglucan reducing end-specific cellobiohydrolase"/>
    <property type="match status" value="1"/>
</dbReference>
<reference evidence="2" key="1">
    <citation type="submission" date="2016-03" db="EMBL/GenBank/DDBJ databases">
        <title>Draft genome sequence of Rosellinia necatrix.</title>
        <authorList>
            <person name="Kanematsu S."/>
        </authorList>
    </citation>
    <scope>NUCLEOTIDE SEQUENCE [LARGE SCALE GENOMIC DNA]</scope>
    <source>
        <strain evidence="2">W97</strain>
    </source>
</reference>
<name>A0A1W2TQH5_ROSNE</name>
<evidence type="ECO:0000256" key="1">
    <source>
        <dbReference type="SAM" id="SignalP"/>
    </source>
</evidence>
<evidence type="ECO:0000313" key="3">
    <source>
        <dbReference type="Proteomes" id="UP000054516"/>
    </source>
</evidence>
<organism evidence="2">
    <name type="scientific">Rosellinia necatrix</name>
    <name type="common">White root-rot fungus</name>
    <dbReference type="NCBI Taxonomy" id="77044"/>
    <lineage>
        <taxon>Eukaryota</taxon>
        <taxon>Fungi</taxon>
        <taxon>Dikarya</taxon>
        <taxon>Ascomycota</taxon>
        <taxon>Pezizomycotina</taxon>
        <taxon>Sordariomycetes</taxon>
        <taxon>Xylariomycetidae</taxon>
        <taxon>Xylariales</taxon>
        <taxon>Xylariaceae</taxon>
        <taxon>Rosellinia</taxon>
    </lineage>
</organism>
<accession>A0A1W2TQH5</accession>
<dbReference type="PANTHER" id="PTHR47199">
    <property type="entry name" value="PHOTOSYSTEM II STABILITY/ASSEMBLY FACTOR HCF136, CHLOROPLASTIC"/>
    <property type="match status" value="1"/>
</dbReference>
<dbReference type="Gene3D" id="2.130.10.10">
    <property type="entry name" value="YVTN repeat-like/Quinoprotein amine dehydrogenase"/>
    <property type="match status" value="1"/>
</dbReference>
<evidence type="ECO:0000313" key="2">
    <source>
        <dbReference type="EMBL" id="GAP90701.1"/>
    </source>
</evidence>
<dbReference type="Proteomes" id="UP000054516">
    <property type="component" value="Unassembled WGS sequence"/>
</dbReference>
<feature type="signal peptide" evidence="1">
    <location>
        <begin position="1"/>
        <end position="22"/>
    </location>
</feature>
<protein>
    <submittedName>
        <fullName evidence="2">Putative oxidoreductase</fullName>
    </submittedName>
</protein>
<dbReference type="CDD" id="cd15482">
    <property type="entry name" value="Sialidase_non-viral"/>
    <property type="match status" value="1"/>
</dbReference>
<dbReference type="AlphaFoldDB" id="A0A1W2TQH5"/>
<dbReference type="EMBL" id="DF977497">
    <property type="protein sequence ID" value="GAP90701.1"/>
    <property type="molecule type" value="Genomic_DNA"/>
</dbReference>
<dbReference type="OrthoDB" id="3679835at2759"/>